<keyword evidence="3" id="KW-1185">Reference proteome</keyword>
<dbReference type="STRING" id="34097.SAMN02745150_00248"/>
<organism evidence="2 3">
    <name type="scientific">Brevinema andersonii</name>
    <dbReference type="NCBI Taxonomy" id="34097"/>
    <lineage>
        <taxon>Bacteria</taxon>
        <taxon>Pseudomonadati</taxon>
        <taxon>Spirochaetota</taxon>
        <taxon>Spirochaetia</taxon>
        <taxon>Brevinematales</taxon>
        <taxon>Brevinemataceae</taxon>
        <taxon>Brevinema</taxon>
    </lineage>
</organism>
<dbReference type="AlphaFoldDB" id="A0A1I1D4B8"/>
<sequence length="210" mass="23307">MNLIKQWMYGLVFLSLSTAPAFSQEYEAVEEPYGREVSQNVSHTPAEVLDPDEFHFGVWINYQQQFGVLNDKFITIGGPSFGFNLGKHFLIGGGIYSTSFNLLDSRGNENSLFYGGGIIGVRWNPNSPVVFRTQALIGAAAFDELRNDGNTDRITSFIIVPEVAFDIKIFGYFYLSLSASYKYIADLPQEFSKMQGLGALTGNVSLGFSF</sequence>
<evidence type="ECO:0000256" key="1">
    <source>
        <dbReference type="SAM" id="SignalP"/>
    </source>
</evidence>
<name>A0A1I1D4B8_BREAD</name>
<evidence type="ECO:0008006" key="4">
    <source>
        <dbReference type="Google" id="ProtNLM"/>
    </source>
</evidence>
<dbReference type="EMBL" id="FOKY01000001">
    <property type="protein sequence ID" value="SFB69176.1"/>
    <property type="molecule type" value="Genomic_DNA"/>
</dbReference>
<dbReference type="RefSeq" id="WP_092317482.1">
    <property type="nucleotide sequence ID" value="NZ_FOKY01000001.1"/>
</dbReference>
<reference evidence="3" key="1">
    <citation type="submission" date="2016-10" db="EMBL/GenBank/DDBJ databases">
        <authorList>
            <person name="Varghese N."/>
            <person name="Submissions S."/>
        </authorList>
    </citation>
    <scope>NUCLEOTIDE SEQUENCE [LARGE SCALE GENOMIC DNA]</scope>
    <source>
        <strain evidence="3">ATCC 43811</strain>
    </source>
</reference>
<evidence type="ECO:0000313" key="2">
    <source>
        <dbReference type="EMBL" id="SFB69176.1"/>
    </source>
</evidence>
<protein>
    <recommendedName>
        <fullName evidence="4">Outer membrane protein beta-barrel domain-containing protein</fullName>
    </recommendedName>
</protein>
<proteinExistence type="predicted"/>
<accession>A0A1I1D4B8</accession>
<feature type="signal peptide" evidence="1">
    <location>
        <begin position="1"/>
        <end position="23"/>
    </location>
</feature>
<gene>
    <name evidence="2" type="ORF">SAMN02745150_00248</name>
</gene>
<feature type="chain" id="PRO_5015137920" description="Outer membrane protein beta-barrel domain-containing protein" evidence="1">
    <location>
        <begin position="24"/>
        <end position="210"/>
    </location>
</feature>
<evidence type="ECO:0000313" key="3">
    <source>
        <dbReference type="Proteomes" id="UP000240042"/>
    </source>
</evidence>
<dbReference type="Proteomes" id="UP000240042">
    <property type="component" value="Unassembled WGS sequence"/>
</dbReference>
<keyword evidence="1" id="KW-0732">Signal</keyword>